<dbReference type="GeneID" id="77808101"/>
<dbReference type="RefSeq" id="XP_053018446.1">
    <property type="nucleotide sequence ID" value="XM_053167206.1"/>
</dbReference>
<sequence length="146" mass="16384">MTSLITYVNDNEGRLGPTRTEEDELVRLESDVRSFEQCLIQALMDPLDQQSLAAVYLSSMKLLPYINNPTTCETRGPRAAHRKYLIDRVFLLLLTLHHPDCTLGKSKQKFKPSSSSASSKSTRPASEGPLPRDWLLGILAQAVRQK</sequence>
<dbReference type="Proteomes" id="UP001164743">
    <property type="component" value="Chromosome 3A"/>
</dbReference>
<dbReference type="EMBL" id="CP110423">
    <property type="protein sequence ID" value="WAQ82891.1"/>
    <property type="molecule type" value="Genomic_DNA"/>
</dbReference>
<reference evidence="2" key="1">
    <citation type="submission" date="2022-10" db="EMBL/GenBank/DDBJ databases">
        <title>Puccinia triticina Genome sequencing and assembly.</title>
        <authorList>
            <person name="Li C."/>
        </authorList>
    </citation>
    <scope>NUCLEOTIDE SEQUENCE</scope>
    <source>
        <strain evidence="2">Pt15</strain>
    </source>
</reference>
<evidence type="ECO:0000313" key="2">
    <source>
        <dbReference type="EMBL" id="WAQ82891.1"/>
    </source>
</evidence>
<feature type="region of interest" description="Disordered" evidence="1">
    <location>
        <begin position="102"/>
        <end position="131"/>
    </location>
</feature>
<evidence type="ECO:0000313" key="3">
    <source>
        <dbReference type="Proteomes" id="UP001164743"/>
    </source>
</evidence>
<feature type="compositionally biased region" description="Low complexity" evidence="1">
    <location>
        <begin position="111"/>
        <end position="121"/>
    </location>
</feature>
<organism evidence="2 3">
    <name type="scientific">Puccinia triticina</name>
    <dbReference type="NCBI Taxonomy" id="208348"/>
    <lineage>
        <taxon>Eukaryota</taxon>
        <taxon>Fungi</taxon>
        <taxon>Dikarya</taxon>
        <taxon>Basidiomycota</taxon>
        <taxon>Pucciniomycotina</taxon>
        <taxon>Pucciniomycetes</taxon>
        <taxon>Pucciniales</taxon>
        <taxon>Pucciniaceae</taxon>
        <taxon>Puccinia</taxon>
    </lineage>
</organism>
<gene>
    <name evidence="2" type="ORF">PtA15_3A256</name>
</gene>
<name>A0ABY7CCE3_9BASI</name>
<proteinExistence type="predicted"/>
<accession>A0ABY7CCE3</accession>
<evidence type="ECO:0000256" key="1">
    <source>
        <dbReference type="SAM" id="MobiDB-lite"/>
    </source>
</evidence>
<protein>
    <submittedName>
        <fullName evidence="2">Uncharacterized protein</fullName>
    </submittedName>
</protein>
<keyword evidence="3" id="KW-1185">Reference proteome</keyword>